<gene>
    <name evidence="1" type="ordered locus">HF1_03590</name>
</gene>
<dbReference type="HOGENOM" id="CLU_1684622_0_0_14"/>
<sequence length="159" mass="17755">MVAEGTLKMALLGAVGSAGAVAGGIRSYVGSSWKAVSSTARTNWKLRSCTIYKARGFNAQFTKEKASINDITYVGDAESFLEGIKGERLFKKAVSNRCVELFDRRSPKKNIYVWRGSSTEFKDGDEKWYYTPILQHTDWLQKGLDLQKQEQEEAKAKSA</sequence>
<evidence type="ECO:0000313" key="1">
    <source>
        <dbReference type="EMBL" id="CBY92367.1"/>
    </source>
</evidence>
<organism evidence="1 2">
    <name type="scientific">Mycoplasma haemofelis (strain Langford 1)</name>
    <name type="common">Haemobartonella felis</name>
    <dbReference type="NCBI Taxonomy" id="941640"/>
    <lineage>
        <taxon>Bacteria</taxon>
        <taxon>Bacillati</taxon>
        <taxon>Mycoplasmatota</taxon>
        <taxon>Mollicutes</taxon>
        <taxon>Mycoplasmataceae</taxon>
        <taxon>Mycoplasma</taxon>
    </lineage>
</organism>
<dbReference type="Proteomes" id="UP000008637">
    <property type="component" value="Chromosome"/>
</dbReference>
<accession>E8ZGU6</accession>
<protein>
    <submittedName>
        <fullName evidence="1">Uncharacterized protein</fullName>
    </submittedName>
</protein>
<reference evidence="1 2" key="1">
    <citation type="journal article" date="2011" name="J. Bacteriol.">
        <title>Complete genome sequence of Mycoplasma haemofelis, a hemotropic mycoplasma.</title>
        <authorList>
            <person name="Barker E.N."/>
            <person name="Helps C.R."/>
            <person name="Peters I.R."/>
            <person name="Darby A.C."/>
            <person name="Radford A.D."/>
            <person name="Tasker S."/>
        </authorList>
    </citation>
    <scope>NUCLEOTIDE SEQUENCE [LARGE SCALE GENOMIC DNA]</scope>
    <source>
        <strain evidence="1 2">Langford 1</strain>
    </source>
</reference>
<dbReference type="OrthoDB" id="9829559at2"/>
<evidence type="ECO:0000313" key="2">
    <source>
        <dbReference type="Proteomes" id="UP000008637"/>
    </source>
</evidence>
<dbReference type="EMBL" id="FR773153">
    <property type="protein sequence ID" value="CBY92367.1"/>
    <property type="molecule type" value="Genomic_DNA"/>
</dbReference>
<name>E8ZGU6_MYCHL</name>
<dbReference type="AlphaFoldDB" id="E8ZGU6"/>
<dbReference type="KEGG" id="mha:HF1_03590"/>
<keyword evidence="2" id="KW-1185">Reference proteome</keyword>
<proteinExistence type="predicted"/>